<evidence type="ECO:0000256" key="3">
    <source>
        <dbReference type="PROSITE-ProRule" id="PRU00124"/>
    </source>
</evidence>
<evidence type="ECO:0000313" key="6">
    <source>
        <dbReference type="Proteomes" id="UP000678393"/>
    </source>
</evidence>
<organism evidence="5 6">
    <name type="scientific">Candidula unifasciata</name>
    <dbReference type="NCBI Taxonomy" id="100452"/>
    <lineage>
        <taxon>Eukaryota</taxon>
        <taxon>Metazoa</taxon>
        <taxon>Spiralia</taxon>
        <taxon>Lophotrochozoa</taxon>
        <taxon>Mollusca</taxon>
        <taxon>Gastropoda</taxon>
        <taxon>Heterobranchia</taxon>
        <taxon>Euthyneura</taxon>
        <taxon>Panpulmonata</taxon>
        <taxon>Eupulmonata</taxon>
        <taxon>Stylommatophora</taxon>
        <taxon>Helicina</taxon>
        <taxon>Helicoidea</taxon>
        <taxon>Geomitridae</taxon>
        <taxon>Candidula</taxon>
    </lineage>
</organism>
<dbReference type="PROSITE" id="PS50068">
    <property type="entry name" value="LDLRA_2"/>
    <property type="match status" value="1"/>
</dbReference>
<dbReference type="InterPro" id="IPR036055">
    <property type="entry name" value="LDL_receptor-like_sf"/>
</dbReference>
<dbReference type="SUPFAM" id="SSF49854">
    <property type="entry name" value="Spermadhesin, CUB domain"/>
    <property type="match status" value="1"/>
</dbReference>
<evidence type="ECO:0000259" key="4">
    <source>
        <dbReference type="PROSITE" id="PS01180"/>
    </source>
</evidence>
<feature type="domain" description="CUB" evidence="4">
    <location>
        <begin position="22"/>
        <end position="140"/>
    </location>
</feature>
<evidence type="ECO:0000313" key="5">
    <source>
        <dbReference type="EMBL" id="CAG5120339.1"/>
    </source>
</evidence>
<accession>A0A8S3YTU1</accession>
<proteinExistence type="predicted"/>
<feature type="non-terminal residue" evidence="5">
    <location>
        <position position="194"/>
    </location>
</feature>
<keyword evidence="2 3" id="KW-1015">Disulfide bond</keyword>
<sequence>IVGFVINAYCLLHSGGGGGWKCGDFYALDHSDVGHIVSPNYPEGYPENSFCIWLIEAPQNHSLHLIVNFEGERYKNVCSDYIEIRHGSQRSALEGVYCDKVTNLQMTSQSRWFWIKFKSDRLNTTGRPLLIQFSAIYNSTRGLNETVPYASCRSYEFACRNMECHSMSYRCDGQNDCGCLKDCDESMCQGLPIC</sequence>
<dbReference type="CDD" id="cd00041">
    <property type="entry name" value="CUB"/>
    <property type="match status" value="1"/>
</dbReference>
<dbReference type="Gene3D" id="4.10.400.10">
    <property type="entry name" value="Low-density Lipoprotein Receptor"/>
    <property type="match status" value="1"/>
</dbReference>
<dbReference type="InterPro" id="IPR000859">
    <property type="entry name" value="CUB_dom"/>
</dbReference>
<feature type="disulfide bond" evidence="3">
    <location>
        <begin position="152"/>
        <end position="164"/>
    </location>
</feature>
<dbReference type="Proteomes" id="UP000678393">
    <property type="component" value="Unassembled WGS sequence"/>
</dbReference>
<dbReference type="SUPFAM" id="SSF57424">
    <property type="entry name" value="LDL receptor-like module"/>
    <property type="match status" value="1"/>
</dbReference>
<dbReference type="Gene3D" id="2.60.120.290">
    <property type="entry name" value="Spermadhesin, CUB domain"/>
    <property type="match status" value="1"/>
</dbReference>
<protein>
    <recommendedName>
        <fullName evidence="4">CUB domain-containing protein</fullName>
    </recommendedName>
</protein>
<name>A0A8S3YTU1_9EUPU</name>
<dbReference type="PANTHER" id="PTHR24251">
    <property type="entry name" value="OVOCHYMASE-RELATED"/>
    <property type="match status" value="1"/>
</dbReference>
<comment type="caution">
    <text evidence="3">Lacks conserved residue(s) required for the propagation of feature annotation.</text>
</comment>
<dbReference type="InterPro" id="IPR002172">
    <property type="entry name" value="LDrepeatLR_classA_rpt"/>
</dbReference>
<dbReference type="Pfam" id="PF00431">
    <property type="entry name" value="CUB"/>
    <property type="match status" value="1"/>
</dbReference>
<dbReference type="InterPro" id="IPR035914">
    <property type="entry name" value="Sperma_CUB_dom_sf"/>
</dbReference>
<comment type="caution">
    <text evidence="5">The sequence shown here is derived from an EMBL/GenBank/DDBJ whole genome shotgun (WGS) entry which is preliminary data.</text>
</comment>
<dbReference type="AlphaFoldDB" id="A0A8S3YTU1"/>
<dbReference type="EMBL" id="CAJHNH020000879">
    <property type="protein sequence ID" value="CAG5120339.1"/>
    <property type="molecule type" value="Genomic_DNA"/>
</dbReference>
<dbReference type="PANTHER" id="PTHR24251:SF30">
    <property type="entry name" value="MEMBRANE FRIZZLED-RELATED PROTEIN"/>
    <property type="match status" value="1"/>
</dbReference>
<evidence type="ECO:0000256" key="1">
    <source>
        <dbReference type="ARBA" id="ARBA00022737"/>
    </source>
</evidence>
<keyword evidence="6" id="KW-1185">Reference proteome</keyword>
<gene>
    <name evidence="5" type="ORF">CUNI_LOCUS5897</name>
</gene>
<evidence type="ECO:0000256" key="2">
    <source>
        <dbReference type="ARBA" id="ARBA00023157"/>
    </source>
</evidence>
<dbReference type="PROSITE" id="PS01180">
    <property type="entry name" value="CUB"/>
    <property type="match status" value="1"/>
</dbReference>
<keyword evidence="1" id="KW-0677">Repeat</keyword>
<dbReference type="OrthoDB" id="6140291at2759"/>
<feature type="disulfide bond" evidence="3">
    <location>
        <begin position="159"/>
        <end position="177"/>
    </location>
</feature>
<feature type="non-terminal residue" evidence="5">
    <location>
        <position position="1"/>
    </location>
</feature>
<dbReference type="SMART" id="SM00042">
    <property type="entry name" value="CUB"/>
    <property type="match status" value="1"/>
</dbReference>
<dbReference type="CDD" id="cd00112">
    <property type="entry name" value="LDLa"/>
    <property type="match status" value="1"/>
</dbReference>
<reference evidence="5" key="1">
    <citation type="submission" date="2021-04" db="EMBL/GenBank/DDBJ databases">
        <authorList>
            <consortium name="Molecular Ecology Group"/>
        </authorList>
    </citation>
    <scope>NUCLEOTIDE SEQUENCE</scope>
</reference>